<dbReference type="SMART" id="SM00612">
    <property type="entry name" value="Kelch"/>
    <property type="match status" value="6"/>
</dbReference>
<keyword evidence="2 6" id="KW-0547">Nucleotide-binding</keyword>
<evidence type="ECO:0008006" key="11">
    <source>
        <dbReference type="Google" id="ProtNLM"/>
    </source>
</evidence>
<dbReference type="FunCoup" id="A0A3Q7I1A3">
    <property type="interactions" value="499"/>
</dbReference>
<proteinExistence type="predicted"/>
<dbReference type="Pfam" id="PF10539">
    <property type="entry name" value="Dev_Cell_Death"/>
    <property type="match status" value="1"/>
</dbReference>
<dbReference type="InterPro" id="IPR000291">
    <property type="entry name" value="D-Ala_lig_Van_CS"/>
</dbReference>
<dbReference type="Gramene" id="Solyc09g015120.3.1">
    <property type="protein sequence ID" value="Solyc09g015120.3.1"/>
    <property type="gene ID" value="Solyc09g015120.3"/>
</dbReference>
<evidence type="ECO:0000313" key="10">
    <source>
        <dbReference type="Proteomes" id="UP000004994"/>
    </source>
</evidence>
<name>A0A3Q7I1A3_SOLLC</name>
<keyword evidence="5" id="KW-0573">Peptidoglycan synthesis</keyword>
<dbReference type="AlphaFoldDB" id="A0A3Q7I1A3"/>
<keyword evidence="10" id="KW-1185">Reference proteome</keyword>
<dbReference type="GO" id="GO:0008360">
    <property type="term" value="P:regulation of cell shape"/>
    <property type="evidence" value="ECO:0007669"/>
    <property type="project" value="UniProtKB-KW"/>
</dbReference>
<keyword evidence="1" id="KW-0436">Ligase</keyword>
<dbReference type="GO" id="GO:0046872">
    <property type="term" value="F:metal ion binding"/>
    <property type="evidence" value="ECO:0007669"/>
    <property type="project" value="InterPro"/>
</dbReference>
<dbReference type="SMART" id="SM00767">
    <property type="entry name" value="DCD"/>
    <property type="match status" value="1"/>
</dbReference>
<dbReference type="Pfam" id="PF07478">
    <property type="entry name" value="Dala_Dala_lig_C"/>
    <property type="match status" value="1"/>
</dbReference>
<evidence type="ECO:0000256" key="2">
    <source>
        <dbReference type="ARBA" id="ARBA00022741"/>
    </source>
</evidence>
<dbReference type="InterPro" id="IPR044832">
    <property type="entry name" value="NRP-like"/>
</dbReference>
<keyword evidence="4" id="KW-0133">Cell shape</keyword>
<dbReference type="InterPro" id="IPR011761">
    <property type="entry name" value="ATP-grasp"/>
</dbReference>
<dbReference type="InParanoid" id="A0A3Q7I1A3"/>
<evidence type="ECO:0000256" key="5">
    <source>
        <dbReference type="ARBA" id="ARBA00022984"/>
    </source>
</evidence>
<dbReference type="InterPro" id="IPR011095">
    <property type="entry name" value="Dala_Dala_lig_C"/>
</dbReference>
<evidence type="ECO:0000256" key="6">
    <source>
        <dbReference type="PROSITE-ProRule" id="PRU00409"/>
    </source>
</evidence>
<accession>A0A3Q7I1A3</accession>
<dbReference type="SUPFAM" id="SSF117281">
    <property type="entry name" value="Kelch motif"/>
    <property type="match status" value="1"/>
</dbReference>
<dbReference type="PROSITE" id="PS51222">
    <property type="entry name" value="DCD"/>
    <property type="match status" value="1"/>
</dbReference>
<dbReference type="GO" id="GO:0005524">
    <property type="term" value="F:ATP binding"/>
    <property type="evidence" value="ECO:0007669"/>
    <property type="project" value="UniProtKB-UniRule"/>
</dbReference>
<evidence type="ECO:0000256" key="3">
    <source>
        <dbReference type="ARBA" id="ARBA00022840"/>
    </source>
</evidence>
<dbReference type="GO" id="GO:0034976">
    <property type="term" value="P:response to endoplasmic reticulum stress"/>
    <property type="evidence" value="ECO:0007669"/>
    <property type="project" value="InterPro"/>
</dbReference>
<evidence type="ECO:0000259" key="8">
    <source>
        <dbReference type="PROSITE" id="PS51222"/>
    </source>
</evidence>
<evidence type="ECO:0000256" key="1">
    <source>
        <dbReference type="ARBA" id="ARBA00022598"/>
    </source>
</evidence>
<dbReference type="Proteomes" id="UP000004994">
    <property type="component" value="Chromosome 9"/>
</dbReference>
<dbReference type="Gene3D" id="3.30.470.20">
    <property type="entry name" value="ATP-grasp fold, B domain"/>
    <property type="match status" value="1"/>
</dbReference>
<sequence>MVKDPGAFKKLRRSDLGGVIFGCTNNTIKECLAKQLFGLPSLHFSYVQNVDSGLPLFLFNYSDRKLYGVYEAAGPGQMYIDQYAWSSDGSIRTPYPAQVQIRVRLLCQPLLENQFKPVIKDNYYGQKHFFFELDHVQAGKLISILSSSLSASSSIPSQNFAKQRSIFQGLPANDKREENGRFLSRDIYAYSSGLNGKLWTRDTSPLQSNGNQQPEVLLDKQAESDEKDLMYIKLKEMALQRKFSVGITDGPSNEATTAVVPASINQAISGQEILQEELPLEEEQNVDCSCDSTIIPQLRQELEKEKLKSNNLEQRLDVHYVWSHIILCISTGKDWDMAHVQQQIKQLTYKCMMLESSNTVCTHADEMIIDHTNDAHLKHEMIFLTGGYDGVSWLSALDSYLPSFDVLKSLKPMNSVRAYASVAKLNGEFYVFGGGTASVWYDTVESYNTTDDEWTVLPCMKEKKGSLAGAALKDKIFAVGGGNGIECFSHVEMYDPQVGRWINTQSMLQKRFALAAAELNGALYAVGGYDGSDYLETAERFDPREHSWSKIASMSTKRGCHSLVALSGKLYALGGYNGSTMVPSVEIYDPRVGTWIVGEPMNQSRGYSAAAVLKESIYVIGGVQSNEEIVDVVECYKEGEGWQMPSLSAIGKRCFSSAMESVSGNGELVAQTDSEDPLPLRPKRTPFISASSTTVSAPTRGKDPKNRVVITGINLTPPPPSIMSSAALERCKKRIELIANTLQLEGFSRIDAFVHADTGEVLIIEVNTVPGMTPSTVLIHQALSEQPPLYPQQFFRTLLDLASERST</sequence>
<dbReference type="Pfam" id="PF01344">
    <property type="entry name" value="Kelch_1"/>
    <property type="match status" value="5"/>
</dbReference>
<evidence type="ECO:0000313" key="9">
    <source>
        <dbReference type="EnsemblPlants" id="Solyc09g015120.3.1"/>
    </source>
</evidence>
<organism evidence="9">
    <name type="scientific">Solanum lycopersicum</name>
    <name type="common">Tomato</name>
    <name type="synonym">Lycopersicon esculentum</name>
    <dbReference type="NCBI Taxonomy" id="4081"/>
    <lineage>
        <taxon>Eukaryota</taxon>
        <taxon>Viridiplantae</taxon>
        <taxon>Streptophyta</taxon>
        <taxon>Embryophyta</taxon>
        <taxon>Tracheophyta</taxon>
        <taxon>Spermatophyta</taxon>
        <taxon>Magnoliopsida</taxon>
        <taxon>eudicotyledons</taxon>
        <taxon>Gunneridae</taxon>
        <taxon>Pentapetalae</taxon>
        <taxon>asterids</taxon>
        <taxon>lamiids</taxon>
        <taxon>Solanales</taxon>
        <taxon>Solanaceae</taxon>
        <taxon>Solanoideae</taxon>
        <taxon>Solaneae</taxon>
        <taxon>Solanum</taxon>
        <taxon>Solanum subgen. Lycopersicon</taxon>
    </lineage>
</organism>
<feature type="domain" description="DCD" evidence="8">
    <location>
        <begin position="14"/>
        <end position="147"/>
    </location>
</feature>
<reference evidence="9" key="2">
    <citation type="submission" date="2019-01" db="UniProtKB">
        <authorList>
            <consortium name="EnsemblPlants"/>
        </authorList>
    </citation>
    <scope>IDENTIFICATION</scope>
    <source>
        <strain evidence="9">cv. Heinz 1706</strain>
    </source>
</reference>
<dbReference type="GO" id="GO:0008716">
    <property type="term" value="F:D-alanine-D-alanine ligase activity"/>
    <property type="evidence" value="ECO:0007669"/>
    <property type="project" value="InterPro"/>
</dbReference>
<reference evidence="9" key="1">
    <citation type="journal article" date="2012" name="Nature">
        <title>The tomato genome sequence provides insights into fleshy fruit evolution.</title>
        <authorList>
            <consortium name="Tomato Genome Consortium"/>
        </authorList>
    </citation>
    <scope>NUCLEOTIDE SEQUENCE [LARGE SCALE GENOMIC DNA]</scope>
    <source>
        <strain evidence="9">cv. Heinz 1706</strain>
    </source>
</reference>
<evidence type="ECO:0000259" key="7">
    <source>
        <dbReference type="PROSITE" id="PS50975"/>
    </source>
</evidence>
<dbReference type="PROSITE" id="PS50975">
    <property type="entry name" value="ATP_GRASP"/>
    <property type="match status" value="1"/>
</dbReference>
<dbReference type="InterPro" id="IPR015915">
    <property type="entry name" value="Kelch-typ_b-propeller"/>
</dbReference>
<protein>
    <recommendedName>
        <fullName evidence="11">DCD domain-containing protein</fullName>
    </recommendedName>
</protein>
<dbReference type="PANTHER" id="PTHR46034">
    <property type="match status" value="1"/>
</dbReference>
<dbReference type="InterPro" id="IPR013989">
    <property type="entry name" value="Dev_and_cell_death_domain"/>
</dbReference>
<dbReference type="OMA" id="CARADEM"/>
<dbReference type="EnsemblPlants" id="Solyc09g015120.3.1">
    <property type="protein sequence ID" value="Solyc09g015120.3.1"/>
    <property type="gene ID" value="Solyc09g015120.3"/>
</dbReference>
<dbReference type="PaxDb" id="4081-Solyc09g015120.2.1"/>
<keyword evidence="3 6" id="KW-0067">ATP-binding</keyword>
<dbReference type="PANTHER" id="PTHR46034:SF39">
    <property type="entry name" value="KELCH-LIKE PROTEIN 3 ISOFORM X1"/>
    <property type="match status" value="1"/>
</dbReference>
<dbReference type="SUPFAM" id="SSF56059">
    <property type="entry name" value="Glutathione synthetase ATP-binding domain-like"/>
    <property type="match status" value="1"/>
</dbReference>
<dbReference type="InterPro" id="IPR006652">
    <property type="entry name" value="Kelch_1"/>
</dbReference>
<dbReference type="PROSITE" id="PS00844">
    <property type="entry name" value="DALA_DALA_LIGASE_2"/>
    <property type="match status" value="1"/>
</dbReference>
<dbReference type="Gene3D" id="2.120.10.80">
    <property type="entry name" value="Kelch-type beta propeller"/>
    <property type="match status" value="1"/>
</dbReference>
<evidence type="ECO:0000256" key="4">
    <source>
        <dbReference type="ARBA" id="ARBA00022960"/>
    </source>
</evidence>
<feature type="domain" description="ATP-grasp" evidence="7">
    <location>
        <begin position="738"/>
        <end position="803"/>
    </location>
</feature>